<dbReference type="Proteomes" id="UP001195660">
    <property type="component" value="Unassembled WGS sequence"/>
</dbReference>
<reference evidence="1 2" key="1">
    <citation type="submission" date="2019-11" db="EMBL/GenBank/DDBJ databases">
        <title>Novel Deefgea species.</title>
        <authorList>
            <person name="Han J.-H."/>
        </authorList>
    </citation>
    <scope>NUCLEOTIDE SEQUENCE [LARGE SCALE GENOMIC DNA]</scope>
    <source>
        <strain evidence="1 2">LMG 24817</strain>
    </source>
</reference>
<dbReference type="EMBL" id="WOFE01000009">
    <property type="protein sequence ID" value="MBM5572637.1"/>
    <property type="molecule type" value="Genomic_DNA"/>
</dbReference>
<evidence type="ECO:0000313" key="1">
    <source>
        <dbReference type="EMBL" id="MBM5572637.1"/>
    </source>
</evidence>
<name>A0ABS2CEZ7_9NEIS</name>
<comment type="caution">
    <text evidence="1">The sequence shown here is derived from an EMBL/GenBank/DDBJ whole genome shotgun (WGS) entry which is preliminary data.</text>
</comment>
<proteinExistence type="predicted"/>
<gene>
    <name evidence="1" type="ORF">GM173_13770</name>
</gene>
<protein>
    <submittedName>
        <fullName evidence="1">Uncharacterized protein</fullName>
    </submittedName>
</protein>
<accession>A0ABS2CEZ7</accession>
<sequence>MAASIVLSSRKVNPLSLTSAMHRAAGQNEFNKKLAQYESHTQHVRKISKEVALVQQPVEMNIQSVFPHISTIAMMQMLPMRTVSGARVQEYEAMADLAQQDHELALGQGFDMLA</sequence>
<evidence type="ECO:0000313" key="2">
    <source>
        <dbReference type="Proteomes" id="UP001195660"/>
    </source>
</evidence>
<keyword evidence="2" id="KW-1185">Reference proteome</keyword>
<organism evidence="1 2">
    <name type="scientific">Deefgea chitinilytica</name>
    <dbReference type="NCBI Taxonomy" id="570276"/>
    <lineage>
        <taxon>Bacteria</taxon>
        <taxon>Pseudomonadati</taxon>
        <taxon>Pseudomonadota</taxon>
        <taxon>Betaproteobacteria</taxon>
        <taxon>Neisseriales</taxon>
        <taxon>Chitinibacteraceae</taxon>
        <taxon>Deefgea</taxon>
    </lineage>
</organism>
<dbReference type="RefSeq" id="WP_203571965.1">
    <property type="nucleotide sequence ID" value="NZ_WOFE01000009.1"/>
</dbReference>